<keyword evidence="2" id="KW-1185">Reference proteome</keyword>
<dbReference type="Gene3D" id="3.40.50.150">
    <property type="entry name" value="Vaccinia Virus protein VP39"/>
    <property type="match status" value="1"/>
</dbReference>
<keyword evidence="1" id="KW-0489">Methyltransferase</keyword>
<dbReference type="GO" id="GO:0032259">
    <property type="term" value="P:methylation"/>
    <property type="evidence" value="ECO:0007669"/>
    <property type="project" value="UniProtKB-KW"/>
</dbReference>
<comment type="caution">
    <text evidence="1">The sequence shown here is derived from an EMBL/GenBank/DDBJ whole genome shotgun (WGS) entry which is preliminary data.</text>
</comment>
<name>A0ABV4XGH5_9CYAN</name>
<dbReference type="RefSeq" id="WP_413274877.1">
    <property type="nucleotide sequence ID" value="NZ_JBHFNQ010000254.1"/>
</dbReference>
<reference evidence="1 2" key="1">
    <citation type="submission" date="2024-09" db="EMBL/GenBank/DDBJ databases">
        <title>Floridaenema gen nov. (Aerosakkonemataceae, Aerosakkonematales ord. nov., Cyanobacteria) from benthic tropical and subtropical fresh waters, with the description of four new species.</title>
        <authorList>
            <person name="Moretto J.A."/>
            <person name="Berthold D.E."/>
            <person name="Lefler F.W."/>
            <person name="Huang I.-S."/>
            <person name="Laughinghouse H. IV."/>
        </authorList>
    </citation>
    <scope>NUCLEOTIDE SEQUENCE [LARGE SCALE GENOMIC DNA]</scope>
    <source>
        <strain evidence="1 2">BLCC-F46</strain>
    </source>
</reference>
<dbReference type="GO" id="GO:0102208">
    <property type="term" value="F:2-polyprenyl-6-hydroxyphenol methylase activity"/>
    <property type="evidence" value="ECO:0007669"/>
    <property type="project" value="UniProtKB-EC"/>
</dbReference>
<proteinExistence type="predicted"/>
<dbReference type="EC" id="2.1.1.64" evidence="1"/>
<organism evidence="1 2">
    <name type="scientific">Floridaenema aerugineum BLCC-F46</name>
    <dbReference type="NCBI Taxonomy" id="3153654"/>
    <lineage>
        <taxon>Bacteria</taxon>
        <taxon>Bacillati</taxon>
        <taxon>Cyanobacteriota</taxon>
        <taxon>Cyanophyceae</taxon>
        <taxon>Oscillatoriophycideae</taxon>
        <taxon>Aerosakkonematales</taxon>
        <taxon>Aerosakkonemataceae</taxon>
        <taxon>Floridanema</taxon>
        <taxon>Floridanema aerugineum</taxon>
    </lineage>
</organism>
<protein>
    <submittedName>
        <fullName evidence="1">Class I SAM-dependent methyltransferase</fullName>
        <ecNumber evidence="1">2.1.1.222</ecNumber>
        <ecNumber evidence="1">2.1.1.64</ecNumber>
    </submittedName>
</protein>
<evidence type="ECO:0000313" key="2">
    <source>
        <dbReference type="Proteomes" id="UP001576774"/>
    </source>
</evidence>
<dbReference type="Pfam" id="PF13489">
    <property type="entry name" value="Methyltransf_23"/>
    <property type="match status" value="1"/>
</dbReference>
<dbReference type="Proteomes" id="UP001576774">
    <property type="component" value="Unassembled WGS sequence"/>
</dbReference>
<dbReference type="SUPFAM" id="SSF53335">
    <property type="entry name" value="S-adenosyl-L-methionine-dependent methyltransferases"/>
    <property type="match status" value="1"/>
</dbReference>
<dbReference type="InterPro" id="IPR029063">
    <property type="entry name" value="SAM-dependent_MTases_sf"/>
</dbReference>
<gene>
    <name evidence="1" type="ORF">ACE1CC_34125</name>
</gene>
<accession>A0ABV4XGH5</accession>
<sequence>MGYEYISKPRMTSYYNQVRMIQSLGKQVQSILEIGIFNDICSELLRKNGYLVTTADLNPELNPDIILDLNSDFELPQDKFDAIACFQVLEHIPYEASEKALKKLADAARKYVVISLPYYSEYVCLRLTTSFSILPRHLMLQIPCFWKTKPQCPEHCWELGMKAYPKKRFLETIEKLGLHLKRDYQDPLNPYHWFFVIEKKS</sequence>
<keyword evidence="1" id="KW-0808">Transferase</keyword>
<evidence type="ECO:0000313" key="1">
    <source>
        <dbReference type="EMBL" id="MFB2881912.1"/>
    </source>
</evidence>
<dbReference type="EMBL" id="JBHFNQ010000254">
    <property type="protein sequence ID" value="MFB2881912.1"/>
    <property type="molecule type" value="Genomic_DNA"/>
</dbReference>
<dbReference type="EC" id="2.1.1.222" evidence="1"/>
<dbReference type="GO" id="GO:0061542">
    <property type="term" value="F:3-demethylubiquinol 3-O-methyltransferase activity"/>
    <property type="evidence" value="ECO:0007669"/>
    <property type="project" value="UniProtKB-EC"/>
</dbReference>